<dbReference type="NCBIfam" id="TIGR00879">
    <property type="entry name" value="SP"/>
    <property type="match status" value="1"/>
</dbReference>
<dbReference type="InterPro" id="IPR020846">
    <property type="entry name" value="MFS_dom"/>
</dbReference>
<evidence type="ECO:0000256" key="4">
    <source>
        <dbReference type="ARBA" id="ARBA00022692"/>
    </source>
</evidence>
<evidence type="ECO:0000256" key="5">
    <source>
        <dbReference type="ARBA" id="ARBA00022989"/>
    </source>
</evidence>
<comment type="subcellular location">
    <subcellularLocation>
        <location evidence="1">Membrane</location>
        <topology evidence="1">Multi-pass membrane protein</topology>
    </subcellularLocation>
</comment>
<dbReference type="GO" id="GO:0005351">
    <property type="term" value="F:carbohydrate:proton symporter activity"/>
    <property type="evidence" value="ECO:0007669"/>
    <property type="project" value="TreeGrafter"/>
</dbReference>
<accession>A0A1B9GTM3</accession>
<feature type="transmembrane region" description="Helical" evidence="9">
    <location>
        <begin position="315"/>
        <end position="334"/>
    </location>
</feature>
<reference evidence="11 12" key="1">
    <citation type="submission" date="2013-07" db="EMBL/GenBank/DDBJ databases">
        <title>The Genome Sequence of Cryptococcus heveanensis BCC8398.</title>
        <authorList>
            <consortium name="The Broad Institute Genome Sequencing Platform"/>
            <person name="Cuomo C."/>
            <person name="Litvintseva A."/>
            <person name="Chen Y."/>
            <person name="Heitman J."/>
            <person name="Sun S."/>
            <person name="Springer D."/>
            <person name="Dromer F."/>
            <person name="Young S.K."/>
            <person name="Zeng Q."/>
            <person name="Gargeya S."/>
            <person name="Fitzgerald M."/>
            <person name="Abouelleil A."/>
            <person name="Alvarado L."/>
            <person name="Berlin A.M."/>
            <person name="Chapman S.B."/>
            <person name="Dewar J."/>
            <person name="Goldberg J."/>
            <person name="Griggs A."/>
            <person name="Gujja S."/>
            <person name="Hansen M."/>
            <person name="Howarth C."/>
            <person name="Imamovic A."/>
            <person name="Larimer J."/>
            <person name="McCowan C."/>
            <person name="Murphy C."/>
            <person name="Pearson M."/>
            <person name="Priest M."/>
            <person name="Roberts A."/>
            <person name="Saif S."/>
            <person name="Shea T."/>
            <person name="Sykes S."/>
            <person name="Wortman J."/>
            <person name="Nusbaum C."/>
            <person name="Birren B."/>
        </authorList>
    </citation>
    <scope>NUCLEOTIDE SEQUENCE [LARGE SCALE GENOMIC DNA]</scope>
    <source>
        <strain evidence="11 12">BCC8398</strain>
    </source>
</reference>
<feature type="transmembrane region" description="Helical" evidence="9">
    <location>
        <begin position="418"/>
        <end position="436"/>
    </location>
</feature>
<dbReference type="PRINTS" id="PR00171">
    <property type="entry name" value="SUGRTRNSPORT"/>
</dbReference>
<gene>
    <name evidence="11" type="ORF">I316_03934</name>
</gene>
<evidence type="ECO:0000256" key="7">
    <source>
        <dbReference type="ARBA" id="ARBA00049119"/>
    </source>
</evidence>
<keyword evidence="6 9" id="KW-0472">Membrane</keyword>
<dbReference type="OrthoDB" id="2544694at2759"/>
<dbReference type="STRING" id="1296120.A0A1B9GTM3"/>
<keyword evidence="4 9" id="KW-0812">Transmembrane</keyword>
<feature type="transmembrane region" description="Helical" evidence="9">
    <location>
        <begin position="126"/>
        <end position="144"/>
    </location>
</feature>
<feature type="transmembrane region" description="Helical" evidence="9">
    <location>
        <begin position="442"/>
        <end position="460"/>
    </location>
</feature>
<dbReference type="InterPro" id="IPR050360">
    <property type="entry name" value="MFS_Sugar_Transporters"/>
</dbReference>
<evidence type="ECO:0000256" key="1">
    <source>
        <dbReference type="ARBA" id="ARBA00004141"/>
    </source>
</evidence>
<keyword evidence="12" id="KW-1185">Reference proteome</keyword>
<keyword evidence="3 8" id="KW-0813">Transport</keyword>
<feature type="transmembrane region" description="Helical" evidence="9">
    <location>
        <begin position="277"/>
        <end position="295"/>
    </location>
</feature>
<evidence type="ECO:0000256" key="8">
    <source>
        <dbReference type="RuleBase" id="RU003346"/>
    </source>
</evidence>
<dbReference type="InterPro" id="IPR036259">
    <property type="entry name" value="MFS_trans_sf"/>
</dbReference>
<comment type="catalytic activity">
    <reaction evidence="7">
        <text>myo-inositol(out) + H(+)(out) = myo-inositol(in) + H(+)(in)</text>
        <dbReference type="Rhea" id="RHEA:60364"/>
        <dbReference type="ChEBI" id="CHEBI:15378"/>
        <dbReference type="ChEBI" id="CHEBI:17268"/>
    </reaction>
</comment>
<feature type="transmembrane region" description="Helical" evidence="9">
    <location>
        <begin position="188"/>
        <end position="209"/>
    </location>
</feature>
<reference evidence="12" key="2">
    <citation type="submission" date="2013-12" db="EMBL/GenBank/DDBJ databases">
        <title>Evolution of pathogenesis and genome organization in the Tremellales.</title>
        <authorList>
            <person name="Cuomo C."/>
            <person name="Litvintseva A."/>
            <person name="Heitman J."/>
            <person name="Chen Y."/>
            <person name="Sun S."/>
            <person name="Springer D."/>
            <person name="Dromer F."/>
            <person name="Young S."/>
            <person name="Zeng Q."/>
            <person name="Chapman S."/>
            <person name="Gujja S."/>
            <person name="Saif S."/>
            <person name="Birren B."/>
        </authorList>
    </citation>
    <scope>NUCLEOTIDE SEQUENCE [LARGE SCALE GENOMIC DNA]</scope>
    <source>
        <strain evidence="12">BCC8398</strain>
    </source>
</reference>
<feature type="transmembrane region" description="Helical" evidence="9">
    <location>
        <begin position="156"/>
        <end position="176"/>
    </location>
</feature>
<protein>
    <recommendedName>
        <fullName evidence="10">Major facilitator superfamily (MFS) profile domain-containing protein</fullName>
    </recommendedName>
</protein>
<dbReference type="Proteomes" id="UP000092666">
    <property type="component" value="Unassembled WGS sequence"/>
</dbReference>
<feature type="transmembrane region" description="Helical" evidence="9">
    <location>
        <begin position="14"/>
        <end position="37"/>
    </location>
</feature>
<keyword evidence="5 9" id="KW-1133">Transmembrane helix</keyword>
<evidence type="ECO:0000256" key="6">
    <source>
        <dbReference type="ARBA" id="ARBA00023136"/>
    </source>
</evidence>
<dbReference type="GO" id="GO:0016020">
    <property type="term" value="C:membrane"/>
    <property type="evidence" value="ECO:0007669"/>
    <property type="project" value="UniProtKB-SubCell"/>
</dbReference>
<evidence type="ECO:0000313" key="11">
    <source>
        <dbReference type="EMBL" id="OCF34420.1"/>
    </source>
</evidence>
<dbReference type="InterPro" id="IPR005828">
    <property type="entry name" value="MFS_sugar_transport-like"/>
</dbReference>
<comment type="similarity">
    <text evidence="2 8">Belongs to the major facilitator superfamily. Sugar transporter (TC 2.A.1.1) family.</text>
</comment>
<feature type="transmembrane region" description="Helical" evidence="9">
    <location>
        <begin position="371"/>
        <end position="398"/>
    </location>
</feature>
<sequence>MTFLNMRGEPLQNAMNFCVVIPSFLAMGFSLSFLGGVTRYESFYTLFEQIDTSTTTGAVKSHNSLIQGTTVSTLNLGAALGCLSCIYLGNRLGRRRTTFLGSLIALAGTILQCSAFTLAQLLVSRIVLGAGLGMMSSTVPVWQSETSKVHKRGHHVIVDGICIAGGIAMASWLTFGFSKIDTDMSWQWRLPCMTTGILALVVACFTFTFPESPRWLALKGDIDGARHVLAIVDDVEPTSEHVEIILDSICNLNDTMAESASFLSIFKQGKDKMRYRMILAAATQAFSQMSGSALITYYSETLFSAIGLSHDLSKILGATDLTFKFICCFIPFFTIEMAGRRKLLLIAGTGMTICMFSLAICGSQVTDNNLVPAYVAIAFAFIYVAFYPIGFLGINFLYSQEVIPTRYRAPASGISTSVHWIAAFTVALTTPIGFGSIGWRFYLVWAIVAFSIIPSVYFFYPETTGLSIEEVDTVFIRSSSIFTTVKEAEKMRREKAAQLPGLVETFDDQKKPETMHAEA</sequence>
<dbReference type="SUPFAM" id="SSF103473">
    <property type="entry name" value="MFS general substrate transporter"/>
    <property type="match status" value="1"/>
</dbReference>
<evidence type="ECO:0000259" key="10">
    <source>
        <dbReference type="PROSITE" id="PS50850"/>
    </source>
</evidence>
<evidence type="ECO:0000313" key="12">
    <source>
        <dbReference type="Proteomes" id="UP000092666"/>
    </source>
</evidence>
<proteinExistence type="inferred from homology"/>
<feature type="transmembrane region" description="Helical" evidence="9">
    <location>
        <begin position="65"/>
        <end position="88"/>
    </location>
</feature>
<evidence type="ECO:0000256" key="9">
    <source>
        <dbReference type="SAM" id="Phobius"/>
    </source>
</evidence>
<dbReference type="EMBL" id="KV700125">
    <property type="protein sequence ID" value="OCF34420.1"/>
    <property type="molecule type" value="Genomic_DNA"/>
</dbReference>
<organism evidence="11 12">
    <name type="scientific">Kwoniella heveanensis BCC8398</name>
    <dbReference type="NCBI Taxonomy" id="1296120"/>
    <lineage>
        <taxon>Eukaryota</taxon>
        <taxon>Fungi</taxon>
        <taxon>Dikarya</taxon>
        <taxon>Basidiomycota</taxon>
        <taxon>Agaricomycotina</taxon>
        <taxon>Tremellomycetes</taxon>
        <taxon>Tremellales</taxon>
        <taxon>Cryptococcaceae</taxon>
        <taxon>Kwoniella</taxon>
    </lineage>
</organism>
<dbReference type="PANTHER" id="PTHR48022:SF45">
    <property type="entry name" value="MAJOR FACILITATOR SUPERFAMILY (MFS) PROFILE DOMAIN-CONTAINING PROTEIN-RELATED"/>
    <property type="match status" value="1"/>
</dbReference>
<feature type="domain" description="Major facilitator superfamily (MFS) profile" evidence="10">
    <location>
        <begin position="16"/>
        <end position="464"/>
    </location>
</feature>
<dbReference type="PROSITE" id="PS50850">
    <property type="entry name" value="MFS"/>
    <property type="match status" value="1"/>
</dbReference>
<dbReference type="Pfam" id="PF00083">
    <property type="entry name" value="Sugar_tr"/>
    <property type="match status" value="1"/>
</dbReference>
<evidence type="ECO:0000256" key="2">
    <source>
        <dbReference type="ARBA" id="ARBA00010992"/>
    </source>
</evidence>
<dbReference type="InterPro" id="IPR003663">
    <property type="entry name" value="Sugar/inositol_transpt"/>
</dbReference>
<feature type="transmembrane region" description="Helical" evidence="9">
    <location>
        <begin position="343"/>
        <end position="365"/>
    </location>
</feature>
<name>A0A1B9GTM3_9TREE</name>
<dbReference type="AlphaFoldDB" id="A0A1B9GTM3"/>
<feature type="transmembrane region" description="Helical" evidence="9">
    <location>
        <begin position="100"/>
        <end position="120"/>
    </location>
</feature>
<dbReference type="PANTHER" id="PTHR48022">
    <property type="entry name" value="PLASTIDIC GLUCOSE TRANSPORTER 4"/>
    <property type="match status" value="1"/>
</dbReference>
<evidence type="ECO:0000256" key="3">
    <source>
        <dbReference type="ARBA" id="ARBA00022448"/>
    </source>
</evidence>
<dbReference type="Gene3D" id="1.20.1250.20">
    <property type="entry name" value="MFS general substrate transporter like domains"/>
    <property type="match status" value="1"/>
</dbReference>